<organism evidence="4 5">
    <name type="scientific">Cicer arietinum</name>
    <name type="common">Chickpea</name>
    <name type="synonym">Garbanzo</name>
    <dbReference type="NCBI Taxonomy" id="3827"/>
    <lineage>
        <taxon>Eukaryota</taxon>
        <taxon>Viridiplantae</taxon>
        <taxon>Streptophyta</taxon>
        <taxon>Embryophyta</taxon>
        <taxon>Tracheophyta</taxon>
        <taxon>Spermatophyta</taxon>
        <taxon>Magnoliopsida</taxon>
        <taxon>eudicotyledons</taxon>
        <taxon>Gunneridae</taxon>
        <taxon>Pentapetalae</taxon>
        <taxon>rosids</taxon>
        <taxon>fabids</taxon>
        <taxon>Fabales</taxon>
        <taxon>Fabaceae</taxon>
        <taxon>Papilionoideae</taxon>
        <taxon>50 kb inversion clade</taxon>
        <taxon>NPAAA clade</taxon>
        <taxon>Hologalegina</taxon>
        <taxon>IRL clade</taxon>
        <taxon>Cicereae</taxon>
        <taxon>Cicer</taxon>
    </lineage>
</organism>
<dbReference type="NCBIfam" id="TIGR00756">
    <property type="entry name" value="PPR"/>
    <property type="match status" value="6"/>
</dbReference>
<keyword evidence="4" id="KW-1185">Reference proteome</keyword>
<feature type="repeat" description="PPR" evidence="3">
    <location>
        <begin position="174"/>
        <end position="208"/>
    </location>
</feature>
<dbReference type="PaxDb" id="3827-XP_004492557.1"/>
<feature type="repeat" description="PPR" evidence="3">
    <location>
        <begin position="282"/>
        <end position="316"/>
    </location>
</feature>
<accession>A0A1S3E0Y4</accession>
<comment type="similarity">
    <text evidence="1">Belongs to the PPR family. P subfamily.</text>
</comment>
<evidence type="ECO:0000256" key="1">
    <source>
        <dbReference type="ARBA" id="ARBA00007626"/>
    </source>
</evidence>
<keyword evidence="2" id="KW-0677">Repeat</keyword>
<dbReference type="Gene3D" id="1.25.40.10">
    <property type="entry name" value="Tetratricopeptide repeat domain"/>
    <property type="match status" value="5"/>
</dbReference>
<evidence type="ECO:0000313" key="5">
    <source>
        <dbReference type="RefSeq" id="XP_012569044.1"/>
    </source>
</evidence>
<dbReference type="InterPro" id="IPR002885">
    <property type="entry name" value="PPR_rpt"/>
</dbReference>
<evidence type="ECO:0000256" key="3">
    <source>
        <dbReference type="PROSITE-ProRule" id="PRU00708"/>
    </source>
</evidence>
<evidence type="ECO:0000313" key="4">
    <source>
        <dbReference type="Proteomes" id="UP000087171"/>
    </source>
</evidence>
<gene>
    <name evidence="5" type="primary">LOC101496727</name>
</gene>
<feature type="repeat" description="PPR" evidence="3">
    <location>
        <begin position="139"/>
        <end position="173"/>
    </location>
</feature>
<dbReference type="PROSITE" id="PS51375">
    <property type="entry name" value="PPR"/>
    <property type="match status" value="6"/>
</dbReference>
<dbReference type="Pfam" id="PF12854">
    <property type="entry name" value="PPR_1"/>
    <property type="match status" value="1"/>
</dbReference>
<feature type="repeat" description="PPR" evidence="3">
    <location>
        <begin position="317"/>
        <end position="351"/>
    </location>
</feature>
<dbReference type="Pfam" id="PF13041">
    <property type="entry name" value="PPR_2"/>
    <property type="match status" value="2"/>
</dbReference>
<dbReference type="KEGG" id="cam:101496727"/>
<feature type="repeat" description="PPR" evidence="3">
    <location>
        <begin position="392"/>
        <end position="426"/>
    </location>
</feature>
<dbReference type="OrthoDB" id="185373at2759"/>
<dbReference type="PANTHER" id="PTHR47447">
    <property type="entry name" value="OS03G0856100 PROTEIN"/>
    <property type="match status" value="1"/>
</dbReference>
<dbReference type="eggNOG" id="KOG4197">
    <property type="taxonomic scope" value="Eukaryota"/>
</dbReference>
<reference evidence="5" key="2">
    <citation type="submission" date="2025-08" db="UniProtKB">
        <authorList>
            <consortium name="RefSeq"/>
        </authorList>
    </citation>
    <scope>IDENTIFICATION</scope>
    <source>
        <tissue evidence="5">Etiolated seedlings</tissue>
    </source>
</reference>
<dbReference type="Pfam" id="PF01535">
    <property type="entry name" value="PPR"/>
    <property type="match status" value="3"/>
</dbReference>
<proteinExistence type="inferred from homology"/>
<dbReference type="InterPro" id="IPR011990">
    <property type="entry name" value="TPR-like_helical_dom_sf"/>
</dbReference>
<feature type="repeat" description="PPR" evidence="3">
    <location>
        <begin position="247"/>
        <end position="281"/>
    </location>
</feature>
<name>A0A1S3E0Y4_CICAR</name>
<evidence type="ECO:0000256" key="2">
    <source>
        <dbReference type="ARBA" id="ARBA00022737"/>
    </source>
</evidence>
<dbReference type="STRING" id="3827.A0A1S3E0Y4"/>
<protein>
    <submittedName>
        <fullName evidence="5">Pentatricopeptide repeat-containing protein At5g41170, mitochondrial-like</fullName>
    </submittedName>
</protein>
<reference evidence="4" key="1">
    <citation type="journal article" date="2013" name="Nat. Biotechnol.">
        <title>Draft genome sequence of chickpea (Cicer arietinum) provides a resource for trait improvement.</title>
        <authorList>
            <person name="Varshney R.K."/>
            <person name="Song C."/>
            <person name="Saxena R.K."/>
            <person name="Azam S."/>
            <person name="Yu S."/>
            <person name="Sharpe A.G."/>
            <person name="Cannon S."/>
            <person name="Baek J."/>
            <person name="Rosen B.D."/>
            <person name="Tar'an B."/>
            <person name="Millan T."/>
            <person name="Zhang X."/>
            <person name="Ramsay L.D."/>
            <person name="Iwata A."/>
            <person name="Wang Y."/>
            <person name="Nelson W."/>
            <person name="Farmer A.D."/>
            <person name="Gaur P.M."/>
            <person name="Soderlund C."/>
            <person name="Penmetsa R.V."/>
            <person name="Xu C."/>
            <person name="Bharti A.K."/>
            <person name="He W."/>
            <person name="Winter P."/>
            <person name="Zhao S."/>
            <person name="Hane J.K."/>
            <person name="Carrasquilla-Garcia N."/>
            <person name="Condie J.A."/>
            <person name="Upadhyaya H.D."/>
            <person name="Luo M.C."/>
            <person name="Thudi M."/>
            <person name="Gowda C.L."/>
            <person name="Singh N.P."/>
            <person name="Lichtenzveig J."/>
            <person name="Gali K.K."/>
            <person name="Rubio J."/>
            <person name="Nadarajan N."/>
            <person name="Dolezel J."/>
            <person name="Bansal K.C."/>
            <person name="Xu X."/>
            <person name="Edwards D."/>
            <person name="Zhang G."/>
            <person name="Kahl G."/>
            <person name="Gil J."/>
            <person name="Singh K.B."/>
            <person name="Datta S.K."/>
            <person name="Jackson S.A."/>
            <person name="Wang J."/>
            <person name="Cook D.R."/>
        </authorList>
    </citation>
    <scope>NUCLEOTIDE SEQUENCE [LARGE SCALE GENOMIC DNA]</scope>
    <source>
        <strain evidence="4">cv. CDC Frontier</strain>
    </source>
</reference>
<dbReference type="RefSeq" id="XP_012569044.1">
    <property type="nucleotide sequence ID" value="XM_012713590.2"/>
</dbReference>
<dbReference type="AlphaFoldDB" id="A0A1S3E0Y4"/>
<sequence>MASPITKCFQLFVPHYTLIKTPSFTKSNNHPNMSPVKPLLITAHSFSLTNSSLQHTTNNNLINFNHKTTKLRIKALVQNIKSLSSFKNKPDKILQKDAQFQIQTISDFNHLLMALLISKEFNLCLIMFTKLSSFQLVPDCCTYSIIIRCHCEKNDVEEAKGVLFTVLENGLQPDSATITVLINSLCKRGKVKKAMEVFEFMRRKGLKLGVQPYNCLLKGLSYIGRVDEAIEILMGMKKRTNLDLGVDVYSYNAVMDGLCKVGRSDESMGLFNEAIEIGLVPNVVTFNTLIQGYSREGRPMECLGVLKMMKKHDCVPDCISYSTVLHGLLKWNEIVAAFGVYKEMVGIGFEVDLRMMGTLVRRLCKRSLKEKGLIHDADEVFEKMKDRGLVVDKRTVEVMVQAYCWRDKFDEALANLNDMVRWGYSLEAIEFEKVIEGFCGQGRVDDALSSLLLLHANGGIVDRVCYEVLVNELNARGRVFCASFLFGVALKQGVVLVPNKEPMPCEYYEGRGTAS</sequence>
<dbReference type="PANTHER" id="PTHR47447:SF22">
    <property type="entry name" value="TETRATRICOPEPTIDE-LIKE HELICAL DOMAIN SUPERFAMILY"/>
    <property type="match status" value="1"/>
</dbReference>
<dbReference type="Proteomes" id="UP000087171">
    <property type="component" value="Chromosome Ca3"/>
</dbReference>
<dbReference type="GeneID" id="101496727"/>